<keyword evidence="3" id="KW-1185">Reference proteome</keyword>
<comment type="caution">
    <text evidence="2">The sequence shown here is derived from an EMBL/GenBank/DDBJ whole genome shotgun (WGS) entry which is preliminary data.</text>
</comment>
<dbReference type="AlphaFoldDB" id="A0A540W2F9"/>
<evidence type="ECO:0000313" key="2">
    <source>
        <dbReference type="EMBL" id="TQF03147.1"/>
    </source>
</evidence>
<organism evidence="2 3">
    <name type="scientific">Kitasatospora acidiphila</name>
    <dbReference type="NCBI Taxonomy" id="2567942"/>
    <lineage>
        <taxon>Bacteria</taxon>
        <taxon>Bacillati</taxon>
        <taxon>Actinomycetota</taxon>
        <taxon>Actinomycetes</taxon>
        <taxon>Kitasatosporales</taxon>
        <taxon>Streptomycetaceae</taxon>
        <taxon>Kitasatospora</taxon>
    </lineage>
</organism>
<dbReference type="RefSeq" id="WP_141633821.1">
    <property type="nucleotide sequence ID" value="NZ_VIGB01000003.1"/>
</dbReference>
<dbReference type="EMBL" id="VIGB01000003">
    <property type="protein sequence ID" value="TQF03147.1"/>
    <property type="molecule type" value="Genomic_DNA"/>
</dbReference>
<feature type="region of interest" description="Disordered" evidence="1">
    <location>
        <begin position="126"/>
        <end position="167"/>
    </location>
</feature>
<name>A0A540W2F9_9ACTN</name>
<evidence type="ECO:0000256" key="1">
    <source>
        <dbReference type="SAM" id="MobiDB-lite"/>
    </source>
</evidence>
<dbReference type="Proteomes" id="UP000319103">
    <property type="component" value="Unassembled WGS sequence"/>
</dbReference>
<accession>A0A540W2F9</accession>
<gene>
    <name evidence="2" type="ORF">E6W39_13940</name>
</gene>
<reference evidence="2 3" key="1">
    <citation type="submission" date="2019-06" db="EMBL/GenBank/DDBJ databases">
        <title>Description of Kitasatospora acidophila sp. nov. isolated from pine grove soil, and reclassification of Streptomyces novaecaesareae to Kitasatospora novaeceasareae comb. nov.</title>
        <authorList>
            <person name="Kim M.J."/>
        </authorList>
    </citation>
    <scope>NUCLEOTIDE SEQUENCE [LARGE SCALE GENOMIC DNA]</scope>
    <source>
        <strain evidence="2 3">MMS16-CNU292</strain>
    </source>
</reference>
<sequence>MQSRVSAAAGRRLRQQLEASPALREVLHHPAVEVTRRATARTARLVAPRTADRLIADLKGTEPLLTGIQAERAPNGPTVSGTGATGTLPHRRAGLRVAATLSAAAVIGSLVATVPTAALAAPATAQSAAQLPGTRTPLGSLTDPQVYPARSSCTRPASRSRCPPRCR</sequence>
<proteinExistence type="predicted"/>
<evidence type="ECO:0000313" key="3">
    <source>
        <dbReference type="Proteomes" id="UP000319103"/>
    </source>
</evidence>
<protein>
    <submittedName>
        <fullName evidence="2">Uncharacterized protein</fullName>
    </submittedName>
</protein>
<feature type="compositionally biased region" description="Low complexity" evidence="1">
    <location>
        <begin position="148"/>
        <end position="161"/>
    </location>
</feature>